<name>A0A9J9HF59_RHIWR</name>
<accession>A0A9J9HF59</accession>
<evidence type="ECO:0000313" key="4">
    <source>
        <dbReference type="Proteomes" id="UP000001989"/>
    </source>
</evidence>
<keyword evidence="4" id="KW-1185">Reference proteome</keyword>
<dbReference type="EMBL" id="CP000699">
    <property type="protein sequence ID" value="ABQ70529.1"/>
    <property type="molecule type" value="Genomic_DNA"/>
</dbReference>
<dbReference type="InterPro" id="IPR000391">
    <property type="entry name" value="Rng_hydr_dOase-bsu"/>
</dbReference>
<comment type="similarity">
    <text evidence="1">Belongs to the bacterial ring-hydroxylating dioxygenase beta subunit family.</text>
</comment>
<dbReference type="InterPro" id="IPR032710">
    <property type="entry name" value="NTF2-like_dom_sf"/>
</dbReference>
<dbReference type="Gene3D" id="3.10.450.50">
    <property type="match status" value="1"/>
</dbReference>
<protein>
    <submittedName>
        <fullName evidence="3">Aromatic-ring-hydroxylating dioxygenase, beta subunit</fullName>
    </submittedName>
</protein>
<dbReference type="Proteomes" id="UP000001989">
    <property type="component" value="Chromosome"/>
</dbReference>
<keyword evidence="3" id="KW-0223">Dioxygenase</keyword>
<dbReference type="AlphaFoldDB" id="A0A9J9HF59"/>
<dbReference type="GO" id="GO:0019380">
    <property type="term" value="P:3-phenylpropionate catabolic process"/>
    <property type="evidence" value="ECO:0007669"/>
    <property type="project" value="TreeGrafter"/>
</dbReference>
<proteinExistence type="inferred from homology"/>
<dbReference type="KEGG" id="swi:Swit_4189"/>
<dbReference type="SUPFAM" id="SSF54427">
    <property type="entry name" value="NTF2-like"/>
    <property type="match status" value="1"/>
</dbReference>
<evidence type="ECO:0000313" key="3">
    <source>
        <dbReference type="EMBL" id="ABQ70529.1"/>
    </source>
</evidence>
<dbReference type="PANTHER" id="PTHR41534">
    <property type="entry name" value="BLR3401 PROTEIN"/>
    <property type="match status" value="1"/>
</dbReference>
<gene>
    <name evidence="3" type="ordered locus">Swit_4189</name>
</gene>
<dbReference type="Pfam" id="PF00866">
    <property type="entry name" value="Ring_hydroxyl_B"/>
    <property type="match status" value="1"/>
</dbReference>
<evidence type="ECO:0000256" key="1">
    <source>
        <dbReference type="ARBA" id="ARBA00009570"/>
    </source>
</evidence>
<reference evidence="3 4" key="1">
    <citation type="journal article" date="2010" name="J. Bacteriol.">
        <title>Genome sequence of the dioxin-mineralizing bacterium Sphingomonas wittichii RW1.</title>
        <authorList>
            <person name="Miller T.R."/>
            <person name="Delcher A.L."/>
            <person name="Salzberg S.L."/>
            <person name="Saunders E."/>
            <person name="Detter J.C."/>
            <person name="Halden R.U."/>
        </authorList>
    </citation>
    <scope>NUCLEOTIDE SEQUENCE [LARGE SCALE GENOMIC DNA]</scope>
    <source>
        <strain evidence="4">DSM 6014 / CCUG 31198 / JCM 15750 / NBRC 105917 / EY 4224 / RW1</strain>
    </source>
</reference>
<organism evidence="3 4">
    <name type="scientific">Rhizorhabdus wittichii (strain DSM 6014 / CCUG 31198 / JCM 15750 / NBRC 105917 / EY 4224 / RW1)</name>
    <name type="common">Sphingomonas wittichii</name>
    <dbReference type="NCBI Taxonomy" id="392499"/>
    <lineage>
        <taxon>Bacteria</taxon>
        <taxon>Pseudomonadati</taxon>
        <taxon>Pseudomonadota</taxon>
        <taxon>Alphaproteobacteria</taxon>
        <taxon>Sphingomonadales</taxon>
        <taxon>Sphingomonadaceae</taxon>
        <taxon>Rhizorhabdus</taxon>
    </lineage>
</organism>
<dbReference type="PANTHER" id="PTHR41534:SF2">
    <property type="entry name" value="3-PHENYLPROPIONATE_CINNAMIC ACID DIOXYGENASE SUBUNIT BETA"/>
    <property type="match status" value="1"/>
</dbReference>
<keyword evidence="2" id="KW-0560">Oxidoreductase</keyword>
<dbReference type="GO" id="GO:0051213">
    <property type="term" value="F:dioxygenase activity"/>
    <property type="evidence" value="ECO:0007669"/>
    <property type="project" value="UniProtKB-KW"/>
</dbReference>
<evidence type="ECO:0000256" key="2">
    <source>
        <dbReference type="ARBA" id="ARBA00023002"/>
    </source>
</evidence>
<sequence>MDKLTGIEDVRAFLDYEADLLDRNDYHRWLDLWEPEGFYILPIEREGKDHADRLNHVFDDHVMRRQRVERLLSGHAPSAAPIMRTVRFISRLRVMETGDAEVLVSSSLLIASYKRQVLKQLPADVTHRLTVRPGEGIRIREKIVRLIDSDEPLGELSFVL</sequence>